<dbReference type="Proteomes" id="UP000053820">
    <property type="component" value="Unassembled WGS sequence"/>
</dbReference>
<dbReference type="InterPro" id="IPR008271">
    <property type="entry name" value="Ser/Thr_kinase_AS"/>
</dbReference>
<comment type="catalytic activity">
    <reaction evidence="7">
        <text>L-threonyl-[protein] + ATP = O-phospho-L-threonyl-[protein] + ADP + H(+)</text>
        <dbReference type="Rhea" id="RHEA:46608"/>
        <dbReference type="Rhea" id="RHEA-COMP:11060"/>
        <dbReference type="Rhea" id="RHEA-COMP:11605"/>
        <dbReference type="ChEBI" id="CHEBI:15378"/>
        <dbReference type="ChEBI" id="CHEBI:30013"/>
        <dbReference type="ChEBI" id="CHEBI:30616"/>
        <dbReference type="ChEBI" id="CHEBI:61977"/>
        <dbReference type="ChEBI" id="CHEBI:456216"/>
        <dbReference type="EC" id="2.7.11.1"/>
    </reaction>
</comment>
<dbReference type="PROSITE" id="PS50011">
    <property type="entry name" value="PROTEIN_KINASE_DOM"/>
    <property type="match status" value="1"/>
</dbReference>
<keyword evidence="3" id="KW-0808">Transferase</keyword>
<dbReference type="GO" id="GO:0005524">
    <property type="term" value="F:ATP binding"/>
    <property type="evidence" value="ECO:0007669"/>
    <property type="project" value="UniProtKB-UniRule"/>
</dbReference>
<dbReference type="Gene3D" id="3.30.200.20">
    <property type="entry name" value="Phosphorylase Kinase, domain 1"/>
    <property type="match status" value="1"/>
</dbReference>
<dbReference type="GO" id="GO:0004674">
    <property type="term" value="F:protein serine/threonine kinase activity"/>
    <property type="evidence" value="ECO:0007669"/>
    <property type="project" value="UniProtKB-KW"/>
</dbReference>
<feature type="compositionally biased region" description="Basic and acidic residues" evidence="10">
    <location>
        <begin position="97"/>
        <end position="108"/>
    </location>
</feature>
<keyword evidence="4 9" id="KW-0547">Nucleotide-binding</keyword>
<proteinExistence type="predicted"/>
<evidence type="ECO:0000259" key="11">
    <source>
        <dbReference type="PROSITE" id="PS50011"/>
    </source>
</evidence>
<evidence type="ECO:0000256" key="8">
    <source>
        <dbReference type="ARBA" id="ARBA00048679"/>
    </source>
</evidence>
<dbReference type="PANTHER" id="PTHR24356:SF418">
    <property type="entry name" value="SERINE_THREONINE-PROTEIN KINASE WARTS"/>
    <property type="match status" value="1"/>
</dbReference>
<feature type="compositionally biased region" description="Polar residues" evidence="10">
    <location>
        <begin position="65"/>
        <end position="94"/>
    </location>
</feature>
<dbReference type="InterPro" id="IPR050236">
    <property type="entry name" value="Ser_Thr_kinase_AGC"/>
</dbReference>
<dbReference type="InterPro" id="IPR000719">
    <property type="entry name" value="Prot_kinase_dom"/>
</dbReference>
<accession>A0A0C9WEJ7</accession>
<protein>
    <recommendedName>
        <fullName evidence="1">non-specific serine/threonine protein kinase</fullName>
        <ecNumber evidence="1">2.7.11.1</ecNumber>
    </recommendedName>
</protein>
<evidence type="ECO:0000313" key="13">
    <source>
        <dbReference type="Proteomes" id="UP000053820"/>
    </source>
</evidence>
<gene>
    <name evidence="12" type="ORF">HYDPIDRAFT_113402</name>
</gene>
<evidence type="ECO:0000256" key="10">
    <source>
        <dbReference type="SAM" id="MobiDB-lite"/>
    </source>
</evidence>
<dbReference type="SMART" id="SM00220">
    <property type="entry name" value="S_TKc"/>
    <property type="match status" value="1"/>
</dbReference>
<dbReference type="InterPro" id="IPR011009">
    <property type="entry name" value="Kinase-like_dom_sf"/>
</dbReference>
<feature type="domain" description="Protein kinase" evidence="11">
    <location>
        <begin position="215"/>
        <end position="502"/>
    </location>
</feature>
<keyword evidence="2" id="KW-0723">Serine/threonine-protein kinase</keyword>
<dbReference type="PANTHER" id="PTHR24356">
    <property type="entry name" value="SERINE/THREONINE-PROTEIN KINASE"/>
    <property type="match status" value="1"/>
</dbReference>
<dbReference type="Gene3D" id="1.10.510.10">
    <property type="entry name" value="Transferase(Phosphotransferase) domain 1"/>
    <property type="match status" value="1"/>
</dbReference>
<dbReference type="InterPro" id="IPR017441">
    <property type="entry name" value="Protein_kinase_ATP_BS"/>
</dbReference>
<evidence type="ECO:0000256" key="4">
    <source>
        <dbReference type="ARBA" id="ARBA00022741"/>
    </source>
</evidence>
<dbReference type="EC" id="2.7.11.1" evidence="1"/>
<reference evidence="12 13" key="1">
    <citation type="submission" date="2014-04" db="EMBL/GenBank/DDBJ databases">
        <title>Evolutionary Origins and Diversification of the Mycorrhizal Mutualists.</title>
        <authorList>
            <consortium name="DOE Joint Genome Institute"/>
            <consortium name="Mycorrhizal Genomics Consortium"/>
            <person name="Kohler A."/>
            <person name="Kuo A."/>
            <person name="Nagy L.G."/>
            <person name="Floudas D."/>
            <person name="Copeland A."/>
            <person name="Barry K.W."/>
            <person name="Cichocki N."/>
            <person name="Veneault-Fourrey C."/>
            <person name="LaButti K."/>
            <person name="Lindquist E.A."/>
            <person name="Lipzen A."/>
            <person name="Lundell T."/>
            <person name="Morin E."/>
            <person name="Murat C."/>
            <person name="Riley R."/>
            <person name="Ohm R."/>
            <person name="Sun H."/>
            <person name="Tunlid A."/>
            <person name="Henrissat B."/>
            <person name="Grigoriev I.V."/>
            <person name="Hibbett D.S."/>
            <person name="Martin F."/>
        </authorList>
    </citation>
    <scope>NUCLEOTIDE SEQUENCE [LARGE SCALE GENOMIC DNA]</scope>
    <source>
        <strain evidence="12 13">MD-312</strain>
    </source>
</reference>
<organism evidence="12 13">
    <name type="scientific">Hydnomerulius pinastri MD-312</name>
    <dbReference type="NCBI Taxonomy" id="994086"/>
    <lineage>
        <taxon>Eukaryota</taxon>
        <taxon>Fungi</taxon>
        <taxon>Dikarya</taxon>
        <taxon>Basidiomycota</taxon>
        <taxon>Agaricomycotina</taxon>
        <taxon>Agaricomycetes</taxon>
        <taxon>Agaricomycetidae</taxon>
        <taxon>Boletales</taxon>
        <taxon>Boletales incertae sedis</taxon>
        <taxon>Leucogyrophana</taxon>
    </lineage>
</organism>
<dbReference type="PROSITE" id="PS00107">
    <property type="entry name" value="PROTEIN_KINASE_ATP"/>
    <property type="match status" value="1"/>
</dbReference>
<dbReference type="OrthoDB" id="1668230at2759"/>
<comment type="catalytic activity">
    <reaction evidence="8">
        <text>L-seryl-[protein] + ATP = O-phospho-L-seryl-[protein] + ADP + H(+)</text>
        <dbReference type="Rhea" id="RHEA:17989"/>
        <dbReference type="Rhea" id="RHEA-COMP:9863"/>
        <dbReference type="Rhea" id="RHEA-COMP:11604"/>
        <dbReference type="ChEBI" id="CHEBI:15378"/>
        <dbReference type="ChEBI" id="CHEBI:29999"/>
        <dbReference type="ChEBI" id="CHEBI:30616"/>
        <dbReference type="ChEBI" id="CHEBI:83421"/>
        <dbReference type="ChEBI" id="CHEBI:456216"/>
        <dbReference type="EC" id="2.7.11.1"/>
    </reaction>
</comment>
<evidence type="ECO:0000256" key="6">
    <source>
        <dbReference type="ARBA" id="ARBA00022840"/>
    </source>
</evidence>
<keyword evidence="5" id="KW-0418">Kinase</keyword>
<keyword evidence="6 9" id="KW-0067">ATP-binding</keyword>
<name>A0A0C9WEJ7_9AGAM</name>
<feature type="region of interest" description="Disordered" evidence="10">
    <location>
        <begin position="65"/>
        <end position="115"/>
    </location>
</feature>
<dbReference type="PROSITE" id="PS00108">
    <property type="entry name" value="PROTEIN_KINASE_ST"/>
    <property type="match status" value="1"/>
</dbReference>
<evidence type="ECO:0000313" key="12">
    <source>
        <dbReference type="EMBL" id="KIJ63402.1"/>
    </source>
</evidence>
<dbReference type="HOGENOM" id="CLU_436174_0_0_1"/>
<evidence type="ECO:0000256" key="1">
    <source>
        <dbReference type="ARBA" id="ARBA00012513"/>
    </source>
</evidence>
<sequence>MGFIKKLIQRLRQGKRPSSSRPIEVFTTTTIATSLMQHSNAVFLYPPSTDDATTEVGTLSITHNDSPGIQNGTIKQTLTTSSPSGSRVELSSPSIIPDKDRMATDSETVHPPVTIPLDDFIRNKDLPAIPDEPLSGSCCAHHGSSGSRSNYGADLFGVFSSNKRDPQSSNSSQSSASFVTVAEDMPHDGERPNLVDGTVSRFIRTKPLCFGGHAYMVTRQIGQGSFGFIWHAFDECQNEVAIKVLHKPKVLMRSYGADHGQLNKACTKMIMDEVLALQKITASSSPFLTPLLASFSDEENVYLVMRMYSANLLGHFVRLQIHATSDGRFLPGVDRSIYKLWAAEILLGLQTLHGLGVMHRDVKMENILITPAGHVAIADFGLAVFANDSQSIKDVVRTDCYGTPGYLAPEQHPERCNFGYDYRVDIYAYGLLLLEMGVSPFWFHSLVGDGGDPGCLPPYDPRIKDLIRRIQDPDAQHIVSRILVEDPNERPDWEMIKKFPFFNGLDWDTVARRLYYPHFTPCSTPFRLPRNAASGIRDFQHQYSERSHGKLKLMLDHFARENDGLGTMEVSYTCPDAIRSDPLHGETCTRCSFLRGDAQDDITMDAGQREMRRCRYFNISVRRQHHF</sequence>
<dbReference type="AlphaFoldDB" id="A0A0C9WEJ7"/>
<evidence type="ECO:0000256" key="2">
    <source>
        <dbReference type="ARBA" id="ARBA00022527"/>
    </source>
</evidence>
<evidence type="ECO:0000256" key="9">
    <source>
        <dbReference type="PROSITE-ProRule" id="PRU10141"/>
    </source>
</evidence>
<feature type="binding site" evidence="9">
    <location>
        <position position="243"/>
    </location>
    <ligand>
        <name>ATP</name>
        <dbReference type="ChEBI" id="CHEBI:30616"/>
    </ligand>
</feature>
<keyword evidence="13" id="KW-1185">Reference proteome</keyword>
<evidence type="ECO:0000256" key="7">
    <source>
        <dbReference type="ARBA" id="ARBA00047899"/>
    </source>
</evidence>
<dbReference type="SUPFAM" id="SSF56112">
    <property type="entry name" value="Protein kinase-like (PK-like)"/>
    <property type="match status" value="1"/>
</dbReference>
<evidence type="ECO:0000256" key="5">
    <source>
        <dbReference type="ARBA" id="ARBA00022777"/>
    </source>
</evidence>
<dbReference type="EMBL" id="KN839851">
    <property type="protein sequence ID" value="KIJ63402.1"/>
    <property type="molecule type" value="Genomic_DNA"/>
</dbReference>
<dbReference type="GO" id="GO:0035556">
    <property type="term" value="P:intracellular signal transduction"/>
    <property type="evidence" value="ECO:0007669"/>
    <property type="project" value="TreeGrafter"/>
</dbReference>
<dbReference type="Pfam" id="PF00069">
    <property type="entry name" value="Pkinase"/>
    <property type="match status" value="1"/>
</dbReference>
<evidence type="ECO:0000256" key="3">
    <source>
        <dbReference type="ARBA" id="ARBA00022679"/>
    </source>
</evidence>